<sequence>MDEQEHDIIVHFNNSIFTINRVDPDSYCCMDMVTDVAEVTNVFMGDSLSKVMIAITVDRPNGNGKLGRVPPPPNVGIGEEPNVDDNERNVKNDDRDANRHEVDYVNGDKHTGAVEGDDAPNVSYEYNDDTINTQLDENSDDGFLDYQSGDEGYVSSTDFEEIEAKVDETHRRGRKRKCNVGDTSRFGVEFNVPED</sequence>
<accession>A0ABC8RI70</accession>
<feature type="compositionally biased region" description="Basic and acidic residues" evidence="1">
    <location>
        <begin position="85"/>
        <end position="112"/>
    </location>
</feature>
<protein>
    <submittedName>
        <fullName evidence="2">Uncharacterized protein</fullName>
    </submittedName>
</protein>
<feature type="region of interest" description="Disordered" evidence="1">
    <location>
        <begin position="63"/>
        <end position="121"/>
    </location>
</feature>
<organism evidence="2 3">
    <name type="scientific">Ilex paraguariensis</name>
    <name type="common">yerba mate</name>
    <dbReference type="NCBI Taxonomy" id="185542"/>
    <lineage>
        <taxon>Eukaryota</taxon>
        <taxon>Viridiplantae</taxon>
        <taxon>Streptophyta</taxon>
        <taxon>Embryophyta</taxon>
        <taxon>Tracheophyta</taxon>
        <taxon>Spermatophyta</taxon>
        <taxon>Magnoliopsida</taxon>
        <taxon>eudicotyledons</taxon>
        <taxon>Gunneridae</taxon>
        <taxon>Pentapetalae</taxon>
        <taxon>asterids</taxon>
        <taxon>campanulids</taxon>
        <taxon>Aquifoliales</taxon>
        <taxon>Aquifoliaceae</taxon>
        <taxon>Ilex</taxon>
    </lineage>
</organism>
<dbReference type="EMBL" id="CAUOFW020001390">
    <property type="protein sequence ID" value="CAK9144295.1"/>
    <property type="molecule type" value="Genomic_DNA"/>
</dbReference>
<evidence type="ECO:0000256" key="1">
    <source>
        <dbReference type="SAM" id="MobiDB-lite"/>
    </source>
</evidence>
<gene>
    <name evidence="2" type="ORF">ILEXP_LOCUS12043</name>
</gene>
<reference evidence="2 3" key="1">
    <citation type="submission" date="2024-02" db="EMBL/GenBank/DDBJ databases">
        <authorList>
            <person name="Vignale AGUSTIN F."/>
            <person name="Sosa J E."/>
            <person name="Modenutti C."/>
        </authorList>
    </citation>
    <scope>NUCLEOTIDE SEQUENCE [LARGE SCALE GENOMIC DNA]</scope>
</reference>
<comment type="caution">
    <text evidence="2">The sequence shown here is derived from an EMBL/GenBank/DDBJ whole genome shotgun (WGS) entry which is preliminary data.</text>
</comment>
<evidence type="ECO:0000313" key="3">
    <source>
        <dbReference type="Proteomes" id="UP001642360"/>
    </source>
</evidence>
<proteinExistence type="predicted"/>
<evidence type="ECO:0000313" key="2">
    <source>
        <dbReference type="EMBL" id="CAK9144295.1"/>
    </source>
</evidence>
<dbReference type="Proteomes" id="UP001642360">
    <property type="component" value="Unassembled WGS sequence"/>
</dbReference>
<dbReference type="AlphaFoldDB" id="A0ABC8RI70"/>
<keyword evidence="3" id="KW-1185">Reference proteome</keyword>
<name>A0ABC8RI70_9AQUA</name>